<evidence type="ECO:0000313" key="3">
    <source>
        <dbReference type="EMBL" id="GHF51674.1"/>
    </source>
</evidence>
<name>A0A8H9IU26_9PSEU</name>
<accession>A0A8H9IU26</accession>
<feature type="region of interest" description="Disordered" evidence="1">
    <location>
        <begin position="98"/>
        <end position="120"/>
    </location>
</feature>
<proteinExistence type="predicted"/>
<evidence type="ECO:0000256" key="1">
    <source>
        <dbReference type="SAM" id="MobiDB-lite"/>
    </source>
</evidence>
<dbReference type="RefSeq" id="WP_145936199.1">
    <property type="nucleotide sequence ID" value="NZ_BNAV01000003.1"/>
</dbReference>
<reference evidence="3" key="2">
    <citation type="submission" date="2020-09" db="EMBL/GenBank/DDBJ databases">
        <authorList>
            <person name="Sun Q."/>
            <person name="Zhou Y."/>
        </authorList>
    </citation>
    <scope>NUCLEOTIDE SEQUENCE</scope>
    <source>
        <strain evidence="3">CGMCC 4.7679</strain>
    </source>
</reference>
<sequence length="213" mass="21188">MTHPPTGPAGRPGPYGPPGGQYPQGPQYGQAPQQSGPPPQQFDAWKPAPAGSPSLEGPVGEPPKKRRTGLVAGIVAAVVVVVAGGVTALVLLTGNDGGGSSAAAPGAATPSSSAQTAPGASPAALAQAAVDSLNDRSASQYATLVCSAPDQADLANLQQQWTSATDLHGSVTGSPQVSGTTATVEVTVTYNGQTQSSKIPMKQQGQKWCIDES</sequence>
<dbReference type="OrthoDB" id="3630184at2"/>
<reference evidence="3" key="1">
    <citation type="journal article" date="2014" name="Int. J. Syst. Evol. Microbiol.">
        <title>Complete genome sequence of Corynebacterium casei LMG S-19264T (=DSM 44701T), isolated from a smear-ripened cheese.</title>
        <authorList>
            <consortium name="US DOE Joint Genome Institute (JGI-PGF)"/>
            <person name="Walter F."/>
            <person name="Albersmeier A."/>
            <person name="Kalinowski J."/>
            <person name="Ruckert C."/>
        </authorList>
    </citation>
    <scope>NUCLEOTIDE SEQUENCE</scope>
    <source>
        <strain evidence="3">CGMCC 4.7679</strain>
    </source>
</reference>
<feature type="compositionally biased region" description="Low complexity" evidence="1">
    <location>
        <begin position="101"/>
        <end position="120"/>
    </location>
</feature>
<organism evidence="3 4">
    <name type="scientific">Amycolatopsis bartoniae</name>
    <dbReference type="NCBI Taxonomy" id="941986"/>
    <lineage>
        <taxon>Bacteria</taxon>
        <taxon>Bacillati</taxon>
        <taxon>Actinomycetota</taxon>
        <taxon>Actinomycetes</taxon>
        <taxon>Pseudonocardiales</taxon>
        <taxon>Pseudonocardiaceae</taxon>
        <taxon>Amycolatopsis</taxon>
    </lineage>
</organism>
<comment type="caution">
    <text evidence="3">The sequence shown here is derived from an EMBL/GenBank/DDBJ whole genome shotgun (WGS) entry which is preliminary data.</text>
</comment>
<evidence type="ECO:0008006" key="5">
    <source>
        <dbReference type="Google" id="ProtNLM"/>
    </source>
</evidence>
<feature type="region of interest" description="Disordered" evidence="1">
    <location>
        <begin position="1"/>
        <end position="64"/>
    </location>
</feature>
<dbReference type="EMBL" id="BNAV01000003">
    <property type="protein sequence ID" value="GHF51674.1"/>
    <property type="molecule type" value="Genomic_DNA"/>
</dbReference>
<keyword evidence="2" id="KW-0812">Transmembrane</keyword>
<gene>
    <name evidence="3" type="ORF">GCM10017566_26110</name>
</gene>
<feature type="compositionally biased region" description="Low complexity" evidence="1">
    <location>
        <begin position="21"/>
        <end position="34"/>
    </location>
</feature>
<evidence type="ECO:0000313" key="4">
    <source>
        <dbReference type="Proteomes" id="UP000658656"/>
    </source>
</evidence>
<keyword evidence="2" id="KW-0472">Membrane</keyword>
<protein>
    <recommendedName>
        <fullName evidence="5">DUF4878 domain-containing protein</fullName>
    </recommendedName>
</protein>
<keyword evidence="2" id="KW-1133">Transmembrane helix</keyword>
<keyword evidence="4" id="KW-1185">Reference proteome</keyword>
<feature type="transmembrane region" description="Helical" evidence="2">
    <location>
        <begin position="70"/>
        <end position="92"/>
    </location>
</feature>
<dbReference type="Proteomes" id="UP000658656">
    <property type="component" value="Unassembled WGS sequence"/>
</dbReference>
<dbReference type="AlphaFoldDB" id="A0A8H9IU26"/>
<evidence type="ECO:0000256" key="2">
    <source>
        <dbReference type="SAM" id="Phobius"/>
    </source>
</evidence>